<dbReference type="GO" id="GO:0016020">
    <property type="term" value="C:membrane"/>
    <property type="evidence" value="ECO:0007669"/>
    <property type="project" value="InterPro"/>
</dbReference>
<feature type="binding site" evidence="13">
    <location>
        <position position="387"/>
    </location>
    <ligand>
        <name>Ca(2+)</name>
        <dbReference type="ChEBI" id="CHEBI:29108"/>
        <note>structural</note>
    </ligand>
</feature>
<feature type="compositionally biased region" description="Basic residues" evidence="16">
    <location>
        <begin position="838"/>
        <end position="849"/>
    </location>
</feature>
<comment type="catalytic activity">
    <reaction evidence="1">
        <text>a [peptide]-C-terminal (2S)-2-hydroxyglycine = a [peptide]-C-terminal amide + glyoxylate</text>
        <dbReference type="Rhea" id="RHEA:20924"/>
        <dbReference type="Rhea" id="RHEA-COMP:13485"/>
        <dbReference type="Rhea" id="RHEA-COMP:15321"/>
        <dbReference type="ChEBI" id="CHEBI:36655"/>
        <dbReference type="ChEBI" id="CHEBI:137001"/>
        <dbReference type="ChEBI" id="CHEBI:142768"/>
        <dbReference type="EC" id="4.3.2.5"/>
    </reaction>
</comment>
<evidence type="ECO:0000313" key="23">
    <source>
        <dbReference type="Proteomes" id="UP000070412"/>
    </source>
</evidence>
<dbReference type="Pfam" id="PF01436">
    <property type="entry name" value="NHL"/>
    <property type="match status" value="1"/>
</dbReference>
<dbReference type="CDD" id="cd14958">
    <property type="entry name" value="NHL_PAL_like"/>
    <property type="match status" value="1"/>
</dbReference>
<evidence type="ECO:0000256" key="12">
    <source>
        <dbReference type="PIRSR" id="PIRSR600720-1"/>
    </source>
</evidence>
<keyword evidence="8" id="KW-0325">Glycoprotein</keyword>
<feature type="chain" id="PRO_5038316077" evidence="18">
    <location>
        <begin position="22"/>
        <end position="889"/>
    </location>
</feature>
<feature type="binding site" evidence="13">
    <location>
        <position position="454"/>
    </location>
    <ligand>
        <name>Ca(2+)</name>
        <dbReference type="ChEBI" id="CHEBI:29108"/>
        <note>structural</note>
    </ligand>
</feature>
<evidence type="ECO:0000313" key="22">
    <source>
        <dbReference type="EnsemblMetazoa" id="KAF7491132.1"/>
    </source>
</evidence>
<dbReference type="Gene3D" id="2.60.120.310">
    <property type="entry name" value="Copper type II, ascorbate-dependent monooxygenase, N-terminal domain"/>
    <property type="match status" value="1"/>
</dbReference>
<keyword evidence="13" id="KW-0186">Copper</keyword>
<dbReference type="InterPro" id="IPR000720">
    <property type="entry name" value="PHM/PAL"/>
</dbReference>
<evidence type="ECO:0000256" key="4">
    <source>
        <dbReference type="ARBA" id="ARBA00022723"/>
    </source>
</evidence>
<feature type="binding site" evidence="13">
    <location>
        <position position="287"/>
    </location>
    <ligand>
        <name>Cu(2+)</name>
        <dbReference type="ChEBI" id="CHEBI:29036"/>
        <label>1</label>
        <note>catalytic</note>
    </ligand>
</feature>
<evidence type="ECO:0000313" key="21">
    <source>
        <dbReference type="EMBL" id="KAF7491132.1"/>
    </source>
</evidence>
<keyword evidence="13" id="KW-0106">Calcium</keyword>
<feature type="binding site" evidence="13">
    <location>
        <position position="668"/>
    </location>
    <ligand>
        <name>Ca(2+)</name>
        <dbReference type="ChEBI" id="CHEBI:29108"/>
        <note>structural</note>
    </ligand>
</feature>
<feature type="binding site" evidence="13">
    <location>
        <position position="147"/>
    </location>
    <ligand>
        <name>Cu(2+)</name>
        <dbReference type="ChEBI" id="CHEBI:29036"/>
        <label>1</label>
        <note>catalytic</note>
    </ligand>
</feature>
<evidence type="ECO:0000256" key="10">
    <source>
        <dbReference type="ARBA" id="ARBA00023268"/>
    </source>
</evidence>
<feature type="binding site" evidence="12">
    <location>
        <position position="400"/>
    </location>
    <ligand>
        <name>a protein</name>
        <dbReference type="ChEBI" id="CHEBI:16541"/>
    </ligand>
    <ligandPart>
        <name>C-terminal Xaa-(2S)-2-hydroxyglycine residue</name>
        <dbReference type="ChEBI" id="CHEBI:142768"/>
    </ligandPart>
</feature>
<gene>
    <name evidence="21" type="ORF">SSS_2057</name>
</gene>
<organism evidence="21">
    <name type="scientific">Sarcoptes scabiei</name>
    <name type="common">Itch mite</name>
    <name type="synonym">Acarus scabiei</name>
    <dbReference type="NCBI Taxonomy" id="52283"/>
    <lineage>
        <taxon>Eukaryota</taxon>
        <taxon>Metazoa</taxon>
        <taxon>Ecdysozoa</taxon>
        <taxon>Arthropoda</taxon>
        <taxon>Chelicerata</taxon>
        <taxon>Arachnida</taxon>
        <taxon>Acari</taxon>
        <taxon>Acariformes</taxon>
        <taxon>Sarcoptiformes</taxon>
        <taxon>Astigmata</taxon>
        <taxon>Psoroptidia</taxon>
        <taxon>Sarcoptoidea</taxon>
        <taxon>Sarcoptidae</taxon>
        <taxon>Sarcoptinae</taxon>
        <taxon>Sarcoptes</taxon>
    </lineage>
</organism>
<feature type="binding site" evidence="13">
    <location>
        <position position="80"/>
    </location>
    <ligand>
        <name>Cu(2+)</name>
        <dbReference type="ChEBI" id="CHEBI:29036"/>
        <label>1</label>
        <note>catalytic</note>
    </ligand>
</feature>
<feature type="compositionally biased region" description="Polar residues" evidence="16">
    <location>
        <begin position="880"/>
        <end position="889"/>
    </location>
</feature>
<dbReference type="InterPro" id="IPR024548">
    <property type="entry name" value="Cu2_monoox_C"/>
</dbReference>
<feature type="repeat" description="NHL" evidence="15">
    <location>
        <begin position="497"/>
        <end position="537"/>
    </location>
</feature>
<evidence type="ECO:0000256" key="9">
    <source>
        <dbReference type="ARBA" id="ARBA00023239"/>
    </source>
</evidence>
<feature type="domain" description="Copper type II ascorbate-dependent monooxygenase C-terminal" evidence="20">
    <location>
        <begin position="176"/>
        <end position="297"/>
    </location>
</feature>
<feature type="binding site" evidence="13">
    <location>
        <position position="563"/>
    </location>
    <ligand>
        <name>Zn(2+)</name>
        <dbReference type="ChEBI" id="CHEBI:29105"/>
        <note>catalytic</note>
    </ligand>
</feature>
<reference evidence="23" key="1">
    <citation type="journal article" date="2020" name="PLoS Negl. Trop. Dis.">
        <title>High-quality nuclear genome for Sarcoptes scabiei-A critical resource for a neglected parasite.</title>
        <authorList>
            <person name="Korhonen P.K."/>
            <person name="Gasser R.B."/>
            <person name="Ma G."/>
            <person name="Wang T."/>
            <person name="Stroehlein A.J."/>
            <person name="Young N.D."/>
            <person name="Ang C.S."/>
            <person name="Fernando D.D."/>
            <person name="Lu H.C."/>
            <person name="Taylor S."/>
            <person name="Reynolds S.L."/>
            <person name="Mofiz E."/>
            <person name="Najaraj S.H."/>
            <person name="Gowda H."/>
            <person name="Madugundu A."/>
            <person name="Renuse S."/>
            <person name="Holt D."/>
            <person name="Pandey A."/>
            <person name="Papenfuss A.T."/>
            <person name="Fischer K."/>
        </authorList>
    </citation>
    <scope>NUCLEOTIDE SEQUENCE [LARGE SCALE GENOMIC DNA]</scope>
</reference>
<keyword evidence="9" id="KW-0456">Lyase</keyword>
<dbReference type="GO" id="GO:0004504">
    <property type="term" value="F:peptidylglycine monooxygenase activity"/>
    <property type="evidence" value="ECO:0007669"/>
    <property type="project" value="UniProtKB-EC"/>
</dbReference>
<keyword evidence="17" id="KW-0812">Transmembrane</keyword>
<feature type="binding site" evidence="12">
    <location>
        <position position="587"/>
    </location>
    <ligand>
        <name>a protein</name>
        <dbReference type="ChEBI" id="CHEBI:16541"/>
    </ligand>
    <ligandPart>
        <name>C-terminal Xaa-(2S)-2-hydroxyglycine residue</name>
        <dbReference type="ChEBI" id="CHEBI:142768"/>
    </ligandPart>
</feature>
<dbReference type="PRINTS" id="PR00790">
    <property type="entry name" value="PAMONOXGNASE"/>
</dbReference>
<comment type="similarity">
    <text evidence="2">In the C-terminal section; belongs to the peptidyl-alpha-hydroxyglycine alpha-amidating lyase family.</text>
</comment>
<keyword evidence="6" id="KW-0677">Repeat</keyword>
<evidence type="ECO:0000256" key="5">
    <source>
        <dbReference type="ARBA" id="ARBA00022729"/>
    </source>
</evidence>
<feature type="domain" description="Copper type II ascorbate-dependent monooxygenase N-terminal" evidence="19">
    <location>
        <begin position="38"/>
        <end position="152"/>
    </location>
</feature>
<keyword evidence="17" id="KW-1133">Transmembrane helix</keyword>
<dbReference type="PANTHER" id="PTHR10680:SF14">
    <property type="entry name" value="PEPTIDYL-GLYCINE ALPHA-AMIDATING MONOOXYGENASE"/>
    <property type="match status" value="1"/>
</dbReference>
<evidence type="ECO:0000259" key="20">
    <source>
        <dbReference type="Pfam" id="PF03712"/>
    </source>
</evidence>
<evidence type="ECO:0000256" key="8">
    <source>
        <dbReference type="ARBA" id="ARBA00023180"/>
    </source>
</evidence>
<dbReference type="InterPro" id="IPR011042">
    <property type="entry name" value="6-blade_b-propeller_TolB-like"/>
</dbReference>
<evidence type="ECO:0000256" key="14">
    <source>
        <dbReference type="PIRSR" id="PIRSR600720-3"/>
    </source>
</evidence>
<evidence type="ECO:0000256" key="1">
    <source>
        <dbReference type="ARBA" id="ARBA00000686"/>
    </source>
</evidence>
<evidence type="ECO:0000256" key="13">
    <source>
        <dbReference type="PIRSR" id="PIRSR600720-2"/>
    </source>
</evidence>
<keyword evidence="21" id="KW-0560">Oxidoreductase</keyword>
<comment type="catalytic activity">
    <reaction evidence="11">
        <text>a [peptide]-C-terminal glycine + 2 L-ascorbate + O2 = a [peptide]-C-terminal (2S)-2-hydroxyglycine + 2 monodehydro-L-ascorbate radical + H2O</text>
        <dbReference type="Rhea" id="RHEA:21452"/>
        <dbReference type="Rhea" id="RHEA-COMP:13486"/>
        <dbReference type="Rhea" id="RHEA-COMP:15321"/>
        <dbReference type="ChEBI" id="CHEBI:15377"/>
        <dbReference type="ChEBI" id="CHEBI:15379"/>
        <dbReference type="ChEBI" id="CHEBI:38290"/>
        <dbReference type="ChEBI" id="CHEBI:59513"/>
        <dbReference type="ChEBI" id="CHEBI:137000"/>
        <dbReference type="ChEBI" id="CHEBI:142768"/>
        <dbReference type="EC" id="1.14.17.3"/>
    </reaction>
</comment>
<sequence>MKLVRNFLLPILLVSFCSIETKDVARKRSDFDNLFSLELKMPEVLSEKNDQYYCTGYDVSQENLFIRQFDPNAKANKIHHILIFGCKNLPKSKLYKNYWSCLDSEICPHMQILYAWGQNAPSLKLPDNVGFQIGPQSGINFLVLQAHYAHPLSEPDSSGVRLIYSIKHQIFLARIFLLYSQYGSIPPKRSKHHIDMNCQLDRGPMNVFAYRVHTHRLGSVLSAYRFSLGSEKWDLIAKGNPQWPQAFYPLENVMRINRKDIIAARCTYNSSNKSIFTNMGSTANDEMCNIYLMYYTENPFFSRKEIEQKSSLNDFNSNQDTCEGLEFEELKSTLPDGNDEPLPRNLTLELSAAGQHSGHSSPKHSAMNFVQDSDWPLNFGFGQITAVDFDLNDNIVVFHRGDHVWNENTFDISNHYRLIERGPISSATIVTIDSGTGEILDQWGNGLFFLPHGLTLDNSNRSVWLTDVAMHQVFKFSIDKKSTDYKKLVLSLGERFQPGKDKNHFCKPTSVAIDHFTGQIFVADGYCNSRIIRFSSEGKYIDEWGHESGYFPESTPYSFNIPHKILLIENESLEEEEYEKLICVADRENGSIKCFRSSNGIFKFQISIPQFNGRLFSITYSKSERMLYAVNGPNRDTNVIGFGFDFQTRELKTTFYPRISKTFSLAHDIAVSSQGNLVFVVEIGPNYIWKFTKGDSTRLNDNEILDSKYTLDKILHPSASNLKSANKNLDNSSAMPQSSYRIGGNQMLSHKELDTKKKINFSFEMLRIKTKEFREKVWFNNLLYFLLIALFILLVGINCQYLSIPIRFCSLMGSELMRLIKKRNNYYSEIKADELRRRSSSRKPSKKGFNRLPQNEEESELVTRQSDDDQDGSDVLEDFSLSNRTNNVI</sequence>
<evidence type="ECO:0000256" key="16">
    <source>
        <dbReference type="SAM" id="MobiDB-lite"/>
    </source>
</evidence>
<comment type="cofactor">
    <cofactor evidence="13">
        <name>Zn(2+)</name>
        <dbReference type="ChEBI" id="CHEBI:29105"/>
    </cofactor>
    <text evidence="13">Binds one Zn(2+) ion per subunit.</text>
</comment>
<feature type="binding site" evidence="13">
    <location>
        <position position="667"/>
    </location>
    <ligand>
        <name>Zn(2+)</name>
        <dbReference type="ChEBI" id="CHEBI:29105"/>
        <note>catalytic</note>
    </ligand>
</feature>
<feature type="disulfide bond" evidence="14">
    <location>
        <begin position="506"/>
        <end position="527"/>
    </location>
</feature>
<name>A0A834R628_SARSC</name>
<keyword evidence="4 13" id="KW-0479">Metal-binding</keyword>
<comment type="cofactor">
    <cofactor evidence="13">
        <name>Cu(2+)</name>
        <dbReference type="ChEBI" id="CHEBI:29036"/>
    </cofactor>
    <text evidence="13">Binds 2 Cu(2+) ions per subunit.</text>
</comment>
<evidence type="ECO:0000256" key="18">
    <source>
        <dbReference type="SAM" id="SignalP"/>
    </source>
</evidence>
<comment type="similarity">
    <text evidence="3">In the N-terminal section; belongs to the copper type II ascorbate-dependent monooxygenase family.</text>
</comment>
<keyword evidence="23" id="KW-1185">Reference proteome</keyword>
<dbReference type="InterPro" id="IPR001258">
    <property type="entry name" value="NHL_repeat"/>
</dbReference>
<dbReference type="InterPro" id="IPR008977">
    <property type="entry name" value="PHM/PNGase_F_dom_sf"/>
</dbReference>
<feature type="compositionally biased region" description="Acidic residues" evidence="16">
    <location>
        <begin position="868"/>
        <end position="877"/>
    </location>
</feature>
<reference evidence="21" key="2">
    <citation type="submission" date="2020-01" db="EMBL/GenBank/DDBJ databases">
        <authorList>
            <person name="Korhonen P.K.K."/>
            <person name="Guangxu M.G."/>
            <person name="Wang T.W."/>
            <person name="Stroehlein A.J.S."/>
            <person name="Young N.D."/>
            <person name="Ang C.-S.A."/>
            <person name="Fernando D.W.F."/>
            <person name="Lu H.L."/>
            <person name="Taylor S.T."/>
            <person name="Ehtesham M.E.M."/>
            <person name="Najaraj S.H.N."/>
            <person name="Harsha G.H.G."/>
            <person name="Madugundu A.M."/>
            <person name="Renuse S.R."/>
            <person name="Holt D.H."/>
            <person name="Pandey A.P."/>
            <person name="Papenfuss A.P."/>
            <person name="Gasser R.B.G."/>
            <person name="Fischer K.F."/>
        </authorList>
    </citation>
    <scope>NUCLEOTIDE SEQUENCE</scope>
    <source>
        <strain evidence="21">SSS_KF_BRIS2020</strain>
    </source>
</reference>
<accession>A0A834R628</accession>
<feature type="binding site" evidence="13">
    <location>
        <position position="452"/>
    </location>
    <ligand>
        <name>Zn(2+)</name>
        <dbReference type="ChEBI" id="CHEBI:29105"/>
        <note>catalytic</note>
    </ligand>
</feature>
<dbReference type="InterPro" id="IPR014784">
    <property type="entry name" value="Cu2_ascorb_mOase-like_C"/>
</dbReference>
<feature type="region of interest" description="Disordered" evidence="16">
    <location>
        <begin position="837"/>
        <end position="889"/>
    </location>
</feature>
<dbReference type="GO" id="GO:0005576">
    <property type="term" value="C:extracellular region"/>
    <property type="evidence" value="ECO:0007669"/>
    <property type="project" value="TreeGrafter"/>
</dbReference>
<keyword evidence="13" id="KW-0862">Zinc</keyword>
<dbReference type="GO" id="GO:0004598">
    <property type="term" value="F:peptidylamidoglycolate lyase activity"/>
    <property type="evidence" value="ECO:0007669"/>
    <property type="project" value="UniProtKB-EC"/>
</dbReference>
<dbReference type="InterPro" id="IPR036939">
    <property type="entry name" value="Cu2_ascorb_mOase_N_sf"/>
</dbReference>
<evidence type="ECO:0000256" key="17">
    <source>
        <dbReference type="SAM" id="Phobius"/>
    </source>
</evidence>
<keyword evidence="5 18" id="KW-0732">Signal</keyword>
<feature type="signal peptide" evidence="18">
    <location>
        <begin position="1"/>
        <end position="21"/>
    </location>
</feature>
<dbReference type="AlphaFoldDB" id="A0A834R628"/>
<dbReference type="Gene3D" id="2.60.120.230">
    <property type="match status" value="1"/>
</dbReference>
<evidence type="ECO:0000256" key="7">
    <source>
        <dbReference type="ARBA" id="ARBA00023157"/>
    </source>
</evidence>
<reference evidence="22" key="3">
    <citation type="submission" date="2022-06" db="UniProtKB">
        <authorList>
            <consortium name="EnsemblMetazoa"/>
        </authorList>
    </citation>
    <scope>IDENTIFICATION</scope>
</reference>
<feature type="disulfide bond" evidence="14">
    <location>
        <begin position="583"/>
        <end position="594"/>
    </location>
</feature>
<dbReference type="PANTHER" id="PTHR10680">
    <property type="entry name" value="PEPTIDYL-GLYCINE ALPHA-AMIDATING MONOOXYGENASE"/>
    <property type="match status" value="1"/>
</dbReference>
<feature type="transmembrane region" description="Helical" evidence="17">
    <location>
        <begin position="782"/>
        <end position="804"/>
    </location>
</feature>
<dbReference type="SUPFAM" id="SSF49742">
    <property type="entry name" value="PHM/PNGase F"/>
    <property type="match status" value="2"/>
</dbReference>
<feature type="binding site" evidence="13">
    <location>
        <position position="213"/>
    </location>
    <ligand>
        <name>Cu(2+)</name>
        <dbReference type="ChEBI" id="CHEBI:29036"/>
        <label>1</label>
        <note>catalytic</note>
    </ligand>
</feature>
<dbReference type="Proteomes" id="UP000070412">
    <property type="component" value="Unassembled WGS sequence"/>
</dbReference>
<keyword evidence="7 14" id="KW-1015">Disulfide bond</keyword>
<feature type="binding site" evidence="13">
    <location>
        <position position="79"/>
    </location>
    <ligand>
        <name>Cu(2+)</name>
        <dbReference type="ChEBI" id="CHEBI:29036"/>
        <label>1</label>
        <note>catalytic</note>
    </ligand>
</feature>
<evidence type="ECO:0000256" key="6">
    <source>
        <dbReference type="ARBA" id="ARBA00022737"/>
    </source>
</evidence>
<dbReference type="SUPFAM" id="SSF63829">
    <property type="entry name" value="Calcium-dependent phosphotriesterase"/>
    <property type="match status" value="1"/>
</dbReference>
<evidence type="ECO:0000256" key="3">
    <source>
        <dbReference type="ARBA" id="ARBA00010263"/>
    </source>
</evidence>
<evidence type="ECO:0000256" key="11">
    <source>
        <dbReference type="ARBA" id="ARBA00048431"/>
    </source>
</evidence>
<feature type="binding site" evidence="12">
    <location>
        <position position="526"/>
    </location>
    <ligand>
        <name>a protein</name>
        <dbReference type="ChEBI" id="CHEBI:16541"/>
    </ligand>
    <ligandPart>
        <name>C-terminal Xaa-(2S)-2-hydroxyglycine residue</name>
        <dbReference type="ChEBI" id="CHEBI:142768"/>
    </ligandPart>
</feature>
<dbReference type="OrthoDB" id="10018185at2759"/>
<dbReference type="EnsemblMetazoa" id="SSS_2057s_mrna">
    <property type="protein sequence ID" value="KAF7491132.1"/>
    <property type="gene ID" value="SSS_2057"/>
</dbReference>
<dbReference type="Pfam" id="PF01082">
    <property type="entry name" value="Cu2_monooxygen"/>
    <property type="match status" value="1"/>
</dbReference>
<evidence type="ECO:0000259" key="19">
    <source>
        <dbReference type="Pfam" id="PF01082"/>
    </source>
</evidence>
<dbReference type="PROSITE" id="PS51125">
    <property type="entry name" value="NHL"/>
    <property type="match status" value="1"/>
</dbReference>
<feature type="binding site" evidence="13">
    <location>
        <position position="215"/>
    </location>
    <ligand>
        <name>Cu(2+)</name>
        <dbReference type="ChEBI" id="CHEBI:29036"/>
        <label>1</label>
        <note>catalytic</note>
    </ligand>
</feature>
<proteinExistence type="inferred from homology"/>
<evidence type="ECO:0000256" key="15">
    <source>
        <dbReference type="PROSITE-ProRule" id="PRU00504"/>
    </source>
</evidence>
<dbReference type="GO" id="GO:0006518">
    <property type="term" value="P:peptide metabolic process"/>
    <property type="evidence" value="ECO:0007669"/>
    <property type="project" value="InterPro"/>
</dbReference>
<evidence type="ECO:0000256" key="2">
    <source>
        <dbReference type="ARBA" id="ARBA00006026"/>
    </source>
</evidence>
<dbReference type="InterPro" id="IPR000323">
    <property type="entry name" value="Cu2_ascorb_mOase_N"/>
</dbReference>
<dbReference type="Pfam" id="PF03712">
    <property type="entry name" value="Cu2_monoox_C"/>
    <property type="match status" value="1"/>
</dbReference>
<keyword evidence="10" id="KW-0511">Multifunctional enzyme</keyword>
<feature type="disulfide bond" evidence="14">
    <location>
        <begin position="266"/>
        <end position="288"/>
    </location>
</feature>
<dbReference type="Gene3D" id="2.120.10.30">
    <property type="entry name" value="TolB, C-terminal domain"/>
    <property type="match status" value="1"/>
</dbReference>
<keyword evidence="21" id="KW-0503">Monooxygenase</keyword>
<feature type="disulfide bond" evidence="14">
    <location>
        <begin position="54"/>
        <end position="101"/>
    </location>
</feature>
<dbReference type="GO" id="GO:0005507">
    <property type="term" value="F:copper ion binding"/>
    <property type="evidence" value="ECO:0007669"/>
    <property type="project" value="InterPro"/>
</dbReference>
<dbReference type="EMBL" id="WVUK01000061">
    <property type="protein sequence ID" value="KAF7491132.1"/>
    <property type="molecule type" value="Genomic_DNA"/>
</dbReference>
<protein>
    <submittedName>
        <fullName evidence="21">Peptidyl-glycine alpha-amidating monooxygenase B</fullName>
    </submittedName>
</protein>
<keyword evidence="17" id="KW-0472">Membrane</keyword>